<dbReference type="AlphaFoldDB" id="A0A378TSW6"/>
<proteinExistence type="predicted"/>
<dbReference type="PANTHER" id="PTHR31302:SF31">
    <property type="entry name" value="PHOSPHODIESTERASE YAEI"/>
    <property type="match status" value="1"/>
</dbReference>
<keyword evidence="2 4" id="KW-0378">Hydrolase</keyword>
<evidence type="ECO:0000256" key="2">
    <source>
        <dbReference type="ARBA" id="ARBA00022801"/>
    </source>
</evidence>
<dbReference type="GO" id="GO:0046872">
    <property type="term" value="F:metal ion binding"/>
    <property type="evidence" value="ECO:0007669"/>
    <property type="project" value="UniProtKB-KW"/>
</dbReference>
<accession>A0A378TSW6</accession>
<feature type="domain" description="Calcineurin-like phosphoesterase" evidence="3">
    <location>
        <begin position="49"/>
        <end position="213"/>
    </location>
</feature>
<dbReference type="EMBL" id="UGQU01000003">
    <property type="protein sequence ID" value="STZ63827.1"/>
    <property type="molecule type" value="Genomic_DNA"/>
</dbReference>
<dbReference type="InterPro" id="IPR029052">
    <property type="entry name" value="Metallo-depent_PP-like"/>
</dbReference>
<dbReference type="EC" id="3.1.-.-" evidence="4"/>
<dbReference type="Proteomes" id="UP000254437">
    <property type="component" value="Unassembled WGS sequence"/>
</dbReference>
<evidence type="ECO:0000259" key="3">
    <source>
        <dbReference type="Pfam" id="PF00149"/>
    </source>
</evidence>
<dbReference type="STRING" id="477.A9309_10255"/>
<gene>
    <name evidence="4" type="ORF">NCTC10359_02268</name>
</gene>
<dbReference type="GO" id="GO:0009245">
    <property type="term" value="P:lipid A biosynthetic process"/>
    <property type="evidence" value="ECO:0007669"/>
    <property type="project" value="TreeGrafter"/>
</dbReference>
<dbReference type="PANTHER" id="PTHR31302">
    <property type="entry name" value="TRANSMEMBRANE PROTEIN WITH METALLOPHOSPHOESTERASE DOMAIN-RELATED"/>
    <property type="match status" value="1"/>
</dbReference>
<evidence type="ECO:0000313" key="4">
    <source>
        <dbReference type="EMBL" id="STZ63827.1"/>
    </source>
</evidence>
<dbReference type="GO" id="GO:0008758">
    <property type="term" value="F:UDP-2,3-diacylglucosamine hydrolase activity"/>
    <property type="evidence" value="ECO:0007669"/>
    <property type="project" value="TreeGrafter"/>
</dbReference>
<reference evidence="4 5" key="1">
    <citation type="submission" date="2018-06" db="EMBL/GenBank/DDBJ databases">
        <authorList>
            <consortium name="Pathogen Informatics"/>
            <person name="Doyle S."/>
        </authorList>
    </citation>
    <scope>NUCLEOTIDE SEQUENCE [LARGE SCALE GENOMIC DNA]</scope>
    <source>
        <strain evidence="4 5">NCTC10359</strain>
    </source>
</reference>
<dbReference type="InterPro" id="IPR051158">
    <property type="entry name" value="Metallophosphoesterase_sf"/>
</dbReference>
<evidence type="ECO:0000313" key="5">
    <source>
        <dbReference type="Proteomes" id="UP000254437"/>
    </source>
</evidence>
<dbReference type="Pfam" id="PF00149">
    <property type="entry name" value="Metallophos"/>
    <property type="match status" value="1"/>
</dbReference>
<dbReference type="GO" id="GO:0016020">
    <property type="term" value="C:membrane"/>
    <property type="evidence" value="ECO:0007669"/>
    <property type="project" value="GOC"/>
</dbReference>
<name>A0A378TSW6_MORLA</name>
<dbReference type="RefSeq" id="WP_115008119.1">
    <property type="nucleotide sequence ID" value="NZ_UGQU01000003.1"/>
</dbReference>
<evidence type="ECO:0000256" key="1">
    <source>
        <dbReference type="ARBA" id="ARBA00022723"/>
    </source>
</evidence>
<dbReference type="InterPro" id="IPR004843">
    <property type="entry name" value="Calcineurin-like_PHP"/>
</dbReference>
<protein>
    <submittedName>
        <fullName evidence="4">Uncharacterized metallophosphoesterase Cj0846</fullName>
        <ecNumber evidence="4">3.1.-.-</ecNumber>
    </submittedName>
</protein>
<keyword evidence="1" id="KW-0479">Metal-binding</keyword>
<organism evidence="4 5">
    <name type="scientific">Moraxella lacunata</name>
    <dbReference type="NCBI Taxonomy" id="477"/>
    <lineage>
        <taxon>Bacteria</taxon>
        <taxon>Pseudomonadati</taxon>
        <taxon>Pseudomonadota</taxon>
        <taxon>Gammaproteobacteria</taxon>
        <taxon>Moraxellales</taxon>
        <taxon>Moraxellaceae</taxon>
        <taxon>Moraxella</taxon>
    </lineage>
</organism>
<sequence length="280" mass="31767">MFFNKYKKAMIRMLIALSILFAIIIYSNLLKVVDYQFNDIGYQSDKILNIALITDLHACYYGDNQKWLIDGLKQKQPDVILLGGDIYDDKMPFNNADELLSQLPNIAPTYYVDGNHENWLSRTDYDKVMAKIHTHGVSIIHGKSVSVPNTNVVIHGISDPDGGAFDKDLKTVTDNLNNDTKNHVHILLTHRPEHIDTYLNYPFDIIMAGHAHGGQWRVPFVINGVYAPNQGLFPKYAGGLYEFANANNTKFIVSRGLARESTRVPRLFNRPELVFVSLDK</sequence>
<dbReference type="SUPFAM" id="SSF56300">
    <property type="entry name" value="Metallo-dependent phosphatases"/>
    <property type="match status" value="1"/>
</dbReference>
<dbReference type="Gene3D" id="3.60.21.10">
    <property type="match status" value="1"/>
</dbReference>